<dbReference type="Gene3D" id="1.10.3210.10">
    <property type="entry name" value="Hypothetical protein af1432"/>
    <property type="match status" value="1"/>
</dbReference>
<dbReference type="InterPro" id="IPR006674">
    <property type="entry name" value="HD_domain"/>
</dbReference>
<dbReference type="GO" id="GO:0008893">
    <property type="term" value="F:guanosine-3',5'-bis(diphosphate) 3'-diphosphatase activity"/>
    <property type="evidence" value="ECO:0007669"/>
    <property type="project" value="TreeGrafter"/>
</dbReference>
<feature type="region of interest" description="Disordered" evidence="1">
    <location>
        <begin position="1"/>
        <end position="21"/>
    </location>
</feature>
<proteinExistence type="predicted"/>
<evidence type="ECO:0000313" key="3">
    <source>
        <dbReference type="EMBL" id="GGC71713.1"/>
    </source>
</evidence>
<dbReference type="InterPro" id="IPR052194">
    <property type="entry name" value="MESH1"/>
</dbReference>
<evidence type="ECO:0000313" key="4">
    <source>
        <dbReference type="Proteomes" id="UP000637002"/>
    </source>
</evidence>
<feature type="compositionally biased region" description="Low complexity" evidence="1">
    <location>
        <begin position="208"/>
        <end position="225"/>
    </location>
</feature>
<dbReference type="SMART" id="SM00471">
    <property type="entry name" value="HDc"/>
    <property type="match status" value="1"/>
</dbReference>
<dbReference type="InterPro" id="IPR003607">
    <property type="entry name" value="HD/PDEase_dom"/>
</dbReference>
<feature type="region of interest" description="Disordered" evidence="1">
    <location>
        <begin position="205"/>
        <end position="239"/>
    </location>
</feature>
<dbReference type="AlphaFoldDB" id="A0A916XH61"/>
<evidence type="ECO:0000256" key="1">
    <source>
        <dbReference type="SAM" id="MobiDB-lite"/>
    </source>
</evidence>
<dbReference type="SUPFAM" id="SSF109604">
    <property type="entry name" value="HD-domain/PDEase-like"/>
    <property type="match status" value="1"/>
</dbReference>
<reference evidence="3" key="1">
    <citation type="journal article" date="2014" name="Int. J. Syst. Evol. Microbiol.">
        <title>Complete genome sequence of Corynebacterium casei LMG S-19264T (=DSM 44701T), isolated from a smear-ripened cheese.</title>
        <authorList>
            <consortium name="US DOE Joint Genome Institute (JGI-PGF)"/>
            <person name="Walter F."/>
            <person name="Albersmeier A."/>
            <person name="Kalinowski J."/>
            <person name="Ruckert C."/>
        </authorList>
    </citation>
    <scope>NUCLEOTIDE SEQUENCE</scope>
    <source>
        <strain evidence="3">CGMCC 1.12919</strain>
    </source>
</reference>
<organism evidence="3 4">
    <name type="scientific">Chelatococcus reniformis</name>
    <dbReference type="NCBI Taxonomy" id="1494448"/>
    <lineage>
        <taxon>Bacteria</taxon>
        <taxon>Pseudomonadati</taxon>
        <taxon>Pseudomonadota</taxon>
        <taxon>Alphaproteobacteria</taxon>
        <taxon>Hyphomicrobiales</taxon>
        <taxon>Chelatococcaceae</taxon>
        <taxon>Chelatococcus</taxon>
    </lineage>
</organism>
<evidence type="ECO:0000259" key="2">
    <source>
        <dbReference type="PROSITE" id="PS51831"/>
    </source>
</evidence>
<reference evidence="3" key="2">
    <citation type="submission" date="2020-09" db="EMBL/GenBank/DDBJ databases">
        <authorList>
            <person name="Sun Q."/>
            <person name="Zhou Y."/>
        </authorList>
    </citation>
    <scope>NUCLEOTIDE SEQUENCE</scope>
    <source>
        <strain evidence="3">CGMCC 1.12919</strain>
    </source>
</reference>
<gene>
    <name evidence="3" type="ORF">GCM10010994_32720</name>
</gene>
<keyword evidence="4" id="KW-1185">Reference proteome</keyword>
<dbReference type="Pfam" id="PF13328">
    <property type="entry name" value="HD_4"/>
    <property type="match status" value="1"/>
</dbReference>
<feature type="domain" description="HD" evidence="2">
    <location>
        <begin position="53"/>
        <end position="148"/>
    </location>
</feature>
<dbReference type="PROSITE" id="PS51831">
    <property type="entry name" value="HD"/>
    <property type="match status" value="1"/>
</dbReference>
<dbReference type="CDD" id="cd00077">
    <property type="entry name" value="HDc"/>
    <property type="match status" value="1"/>
</dbReference>
<sequence length="239" mass="24610">MRDPEHPSQCSGPPISDADWSGPALAAQVLHAATFAASRHAGQAGKGRPPRPYINHLLEVAELVATAGGGDDPALLSAALLHDVIEKAGVTAAALRAAFGDDVTRLVEELTDDPRLSDDEQKQAQIDHAPTLTRRAKLIKLADKTSNLRAQATEPPAHWPPARRAAHLVWARAVARGCRGVSPALDQAFDAAAAAFEVGAGWPGPAGGTASPDPSAAADASPGAALRSGAIGFVPRQQP</sequence>
<name>A0A916XH61_9HYPH</name>
<accession>A0A916XH61</accession>
<protein>
    <recommendedName>
        <fullName evidence="2">HD domain-containing protein</fullName>
    </recommendedName>
</protein>
<dbReference type="Proteomes" id="UP000637002">
    <property type="component" value="Unassembled WGS sequence"/>
</dbReference>
<dbReference type="EMBL" id="BMGG01000005">
    <property type="protein sequence ID" value="GGC71713.1"/>
    <property type="molecule type" value="Genomic_DNA"/>
</dbReference>
<dbReference type="PANTHER" id="PTHR46246:SF1">
    <property type="entry name" value="GUANOSINE-3',5'-BIS(DIPHOSPHATE) 3'-PYROPHOSPHOHYDROLASE MESH1"/>
    <property type="match status" value="1"/>
</dbReference>
<dbReference type="PANTHER" id="PTHR46246">
    <property type="entry name" value="GUANOSINE-3',5'-BIS(DIPHOSPHATE) 3'-PYROPHOSPHOHYDROLASE MESH1"/>
    <property type="match status" value="1"/>
</dbReference>
<comment type="caution">
    <text evidence="3">The sequence shown here is derived from an EMBL/GenBank/DDBJ whole genome shotgun (WGS) entry which is preliminary data.</text>
</comment>